<organism evidence="2 3">
    <name type="scientific">Prevotella communis</name>
    <dbReference type="NCBI Taxonomy" id="2913614"/>
    <lineage>
        <taxon>Bacteria</taxon>
        <taxon>Pseudomonadati</taxon>
        <taxon>Bacteroidota</taxon>
        <taxon>Bacteroidia</taxon>
        <taxon>Bacteroidales</taxon>
        <taxon>Prevotellaceae</taxon>
        <taxon>Prevotella</taxon>
    </lineage>
</organism>
<dbReference type="AlphaFoldDB" id="A0A1H0FVD8"/>
<comment type="caution">
    <text evidence="2">The sequence shown here is derived from an EMBL/GenBank/DDBJ whole genome shotgun (WGS) entry which is preliminary data.</text>
</comment>
<evidence type="ECO:0000313" key="2">
    <source>
        <dbReference type="EMBL" id="SDN98613.1"/>
    </source>
</evidence>
<dbReference type="SUPFAM" id="SSF81301">
    <property type="entry name" value="Nucleotidyltransferase"/>
    <property type="match status" value="1"/>
</dbReference>
<dbReference type="EMBL" id="FNIW01000006">
    <property type="protein sequence ID" value="SDN98613.1"/>
    <property type="molecule type" value="Genomic_DNA"/>
</dbReference>
<dbReference type="InterPro" id="IPR041633">
    <property type="entry name" value="Polbeta"/>
</dbReference>
<dbReference type="PANTHER" id="PTHR33933">
    <property type="entry name" value="NUCLEOTIDYLTRANSFERASE"/>
    <property type="match status" value="1"/>
</dbReference>
<dbReference type="PANTHER" id="PTHR33933:SF1">
    <property type="entry name" value="PROTEIN ADENYLYLTRANSFERASE MNTA-RELATED"/>
    <property type="match status" value="1"/>
</dbReference>
<dbReference type="Proteomes" id="UP000199134">
    <property type="component" value="Unassembled WGS sequence"/>
</dbReference>
<dbReference type="Pfam" id="PF18765">
    <property type="entry name" value="Polbeta"/>
    <property type="match status" value="1"/>
</dbReference>
<dbReference type="Gene3D" id="3.30.460.10">
    <property type="entry name" value="Beta Polymerase, domain 2"/>
    <property type="match status" value="1"/>
</dbReference>
<accession>A0A1H0FVD8</accession>
<dbReference type="InterPro" id="IPR052548">
    <property type="entry name" value="Type_VII_TA_antitoxin"/>
</dbReference>
<dbReference type="InterPro" id="IPR043519">
    <property type="entry name" value="NT_sf"/>
</dbReference>
<evidence type="ECO:0000313" key="3">
    <source>
        <dbReference type="Proteomes" id="UP000199134"/>
    </source>
</evidence>
<protein>
    <submittedName>
        <fullName evidence="2">Nucleotidyltransferase domain-containing protein</fullName>
    </submittedName>
</protein>
<dbReference type="CDD" id="cd05403">
    <property type="entry name" value="NT_KNTase_like"/>
    <property type="match status" value="1"/>
</dbReference>
<name>A0A1H0FVD8_9BACT</name>
<gene>
    <name evidence="2" type="ORF">SAMN04487900_106125</name>
</gene>
<sequence>MLSKFFVFLQREERLDMDKTIIENIKKTLDASLPKQATALLYGSQARGDARKESDWDILIVLDKDKLTPEDYDTITYPLTKLGWDLGAEINPIMYTKKEWEASRITPFYHNVTEDAIAL</sequence>
<feature type="domain" description="Polymerase beta nucleotidyltransferase" evidence="1">
    <location>
        <begin position="23"/>
        <end position="73"/>
    </location>
</feature>
<evidence type="ECO:0000259" key="1">
    <source>
        <dbReference type="Pfam" id="PF18765"/>
    </source>
</evidence>
<reference evidence="3" key="1">
    <citation type="submission" date="2016-10" db="EMBL/GenBank/DDBJ databases">
        <authorList>
            <person name="de Groot N.N."/>
        </authorList>
    </citation>
    <scope>NUCLEOTIDE SEQUENCE [LARGE SCALE GENOMIC DNA]</scope>
    <source>
        <strain evidence="3">BP1-145</strain>
    </source>
</reference>
<proteinExistence type="predicted"/>